<keyword evidence="7" id="KW-1185">Reference proteome</keyword>
<gene>
    <name evidence="6" type="ORF">BST96_19580</name>
</gene>
<name>A0A1X9NMC8_9GAMM</name>
<proteinExistence type="inferred from homology"/>
<reference evidence="6 7" key="1">
    <citation type="submission" date="2016-11" db="EMBL/GenBank/DDBJ databases">
        <title>Trade-off between light-utilization and light-protection in marine flavobacteria.</title>
        <authorList>
            <person name="Kumagai Y."/>
        </authorList>
    </citation>
    <scope>NUCLEOTIDE SEQUENCE [LARGE SCALE GENOMIC DNA]</scope>
    <source>
        <strain evidence="6 7">NBRC 107125</strain>
    </source>
</reference>
<feature type="coiled-coil region" evidence="5">
    <location>
        <begin position="28"/>
        <end position="129"/>
    </location>
</feature>
<sequence length="463" mass="51962">MVFIAIAGIGLGALVMALLGKSRQAELLQQHQQEQQQGQQQAAELKTQLLVLESQAEAKAEQLGKAEAELSSRDHALAASQQQLSEQGAQMAALRTELQQQRESAEDKIKTLEETRQQLSREFELLANRIFDEKTERFNKNSKSTLDTALTPLREQLKDFKQKVEDVYDKDSKERVSLSAELGQLKQLNQQMSADALNLTNALKGDNKAQGNWGEVILERVLEESGLHKGREYETQVSLKAGEGRTQQPDVIVRLPENKDLIIDSKVSLVHYERYCNGEDHSDREQALKDHIASVRAHIKGLSIKNYEGLEGLRTLDFVLIFIPIESAFMAAFEHDQAMFKEAYEKNIIVVGPTTLLATLRTIQSIWRYERQNKNAEEIARQAGAMHDKFAGFITDLDKIQDHLERAGQAHQSAMNKLKTGKGNLVGSTQRLEKLGAKVKKSLPDSVNLLELEADTEIESDPE</sequence>
<evidence type="ECO:0000313" key="6">
    <source>
        <dbReference type="EMBL" id="ARN76509.1"/>
    </source>
</evidence>
<keyword evidence="4" id="KW-0233">DNA recombination</keyword>
<evidence type="ECO:0000256" key="3">
    <source>
        <dbReference type="ARBA" id="ARBA00023054"/>
    </source>
</evidence>
<evidence type="ECO:0000256" key="1">
    <source>
        <dbReference type="ARBA" id="ARBA00003416"/>
    </source>
</evidence>
<dbReference type="GO" id="GO:0006310">
    <property type="term" value="P:DNA recombination"/>
    <property type="evidence" value="ECO:0007669"/>
    <property type="project" value="UniProtKB-KW"/>
</dbReference>
<dbReference type="PANTHER" id="PTHR30563">
    <property type="entry name" value="DNA RECOMBINATION PROTEIN RMUC"/>
    <property type="match status" value="1"/>
</dbReference>
<accession>A0A1X9NMC8</accession>
<comment type="function">
    <text evidence="1">Involved in DNA recombination.</text>
</comment>
<evidence type="ECO:0000256" key="4">
    <source>
        <dbReference type="ARBA" id="ARBA00023172"/>
    </source>
</evidence>
<keyword evidence="3 5" id="KW-0175">Coiled coil</keyword>
<evidence type="ECO:0000313" key="7">
    <source>
        <dbReference type="Proteomes" id="UP000193450"/>
    </source>
</evidence>
<evidence type="ECO:0000256" key="5">
    <source>
        <dbReference type="SAM" id="Coils"/>
    </source>
</evidence>
<dbReference type="PANTHER" id="PTHR30563:SF0">
    <property type="entry name" value="DNA RECOMBINATION PROTEIN RMUC"/>
    <property type="match status" value="1"/>
</dbReference>
<dbReference type="Proteomes" id="UP000193450">
    <property type="component" value="Chromosome"/>
</dbReference>
<dbReference type="KEGG" id="osg:BST96_19580"/>
<organism evidence="6 7">
    <name type="scientific">Oceanicoccus sagamiensis</name>
    <dbReference type="NCBI Taxonomy" id="716816"/>
    <lineage>
        <taxon>Bacteria</taxon>
        <taxon>Pseudomonadati</taxon>
        <taxon>Pseudomonadota</taxon>
        <taxon>Gammaproteobacteria</taxon>
        <taxon>Cellvibrionales</taxon>
        <taxon>Spongiibacteraceae</taxon>
        <taxon>Oceanicoccus</taxon>
    </lineage>
</organism>
<dbReference type="STRING" id="716816.BST96_19580"/>
<dbReference type="AlphaFoldDB" id="A0A1X9NMC8"/>
<dbReference type="InterPro" id="IPR003798">
    <property type="entry name" value="DNA_recombination_RmuC"/>
</dbReference>
<comment type="similarity">
    <text evidence="2">Belongs to the RmuC family.</text>
</comment>
<protein>
    <submittedName>
        <fullName evidence="6">Recombinase RmuC</fullName>
    </submittedName>
</protein>
<dbReference type="Pfam" id="PF02646">
    <property type="entry name" value="RmuC"/>
    <property type="match status" value="1"/>
</dbReference>
<evidence type="ECO:0000256" key="2">
    <source>
        <dbReference type="ARBA" id="ARBA00009840"/>
    </source>
</evidence>
<dbReference type="EMBL" id="CP019343">
    <property type="protein sequence ID" value="ARN76509.1"/>
    <property type="molecule type" value="Genomic_DNA"/>
</dbReference>